<comment type="caution">
    <text evidence="2">The sequence shown here is derived from an EMBL/GenBank/DDBJ whole genome shotgun (WGS) entry which is preliminary data.</text>
</comment>
<reference evidence="2 3" key="1">
    <citation type="submission" date="2024-04" db="EMBL/GenBank/DDBJ databases">
        <title>Luteolibacter sp. isolated from soil.</title>
        <authorList>
            <person name="An J."/>
        </authorList>
    </citation>
    <scope>NUCLEOTIDE SEQUENCE [LARGE SCALE GENOMIC DNA]</scope>
    <source>
        <strain evidence="2 3">Y139</strain>
    </source>
</reference>
<name>A0ABU9ATV3_9BACT</name>
<proteinExistence type="predicted"/>
<evidence type="ECO:0000256" key="1">
    <source>
        <dbReference type="SAM" id="MobiDB-lite"/>
    </source>
</evidence>
<dbReference type="EMBL" id="JBBUKT010000003">
    <property type="protein sequence ID" value="MEK7950958.1"/>
    <property type="molecule type" value="Genomic_DNA"/>
</dbReference>
<sequence length="253" mass="27591">MRNLDQLCFQVKALRGKALTFLFGLVTAWLLRGGLASAQEAPAFKHPLQRQLEAQILPEVQFQNADFMDALHYLQLQAMASSENTVKVPFALQLPADFKPRYELTLDLKGIPFWEALRHLGGQAGVEFSIVKNSIRVRPVGVTDAEKPAVVTLVPAPESPAAVPGEGLKGLLGKPARPFGAAGGNNHYTTAGEPQPQRSGNQKHRNLSGWSVEDDPGNNYSMNCIDFAKCKAYRGETEKCPCGCFACACQRPK</sequence>
<evidence type="ECO:0000313" key="3">
    <source>
        <dbReference type="Proteomes" id="UP001371305"/>
    </source>
</evidence>
<accession>A0ABU9ATV3</accession>
<keyword evidence="3" id="KW-1185">Reference proteome</keyword>
<evidence type="ECO:0000313" key="2">
    <source>
        <dbReference type="EMBL" id="MEK7950958.1"/>
    </source>
</evidence>
<dbReference type="Proteomes" id="UP001371305">
    <property type="component" value="Unassembled WGS sequence"/>
</dbReference>
<organism evidence="2 3">
    <name type="scientific">Luteolibacter soli</name>
    <dbReference type="NCBI Taxonomy" id="3135280"/>
    <lineage>
        <taxon>Bacteria</taxon>
        <taxon>Pseudomonadati</taxon>
        <taxon>Verrucomicrobiota</taxon>
        <taxon>Verrucomicrobiia</taxon>
        <taxon>Verrucomicrobiales</taxon>
        <taxon>Verrucomicrobiaceae</taxon>
        <taxon>Luteolibacter</taxon>
    </lineage>
</organism>
<feature type="region of interest" description="Disordered" evidence="1">
    <location>
        <begin position="182"/>
        <end position="212"/>
    </location>
</feature>
<dbReference type="RefSeq" id="WP_341404560.1">
    <property type="nucleotide sequence ID" value="NZ_JBBUKT010000003.1"/>
</dbReference>
<protein>
    <submittedName>
        <fullName evidence="2">Uncharacterized protein</fullName>
    </submittedName>
</protein>
<gene>
    <name evidence="2" type="ORF">WKV53_10645</name>
</gene>